<comment type="caution">
    <text evidence="1">The sequence shown here is derived from an EMBL/GenBank/DDBJ whole genome shotgun (WGS) entry which is preliminary data.</text>
</comment>
<name>A0ACC6L0V4_9SPHI</name>
<sequence length="451" mass="52176">MKKQIIYISAFVILSTFYSCKKYLEAVPDSKLAIPTTLEDFQAILDYTETFNAEYPNLLELASDDYYIKNDVFNRTSNIENDTYLWKKNETHLTPWFKQYDKVNRANIVLDEMVKIKTSANSENYKSIKGQAYFYRAYSFYLLSQLYGYPYDHRTSISDLGIPLRLTSDINVPSKRSTVQECFNRIITDLQAAIDLLPVQQNFKTRPSKGAALGVLAKVYLSMGDYTKATEYADKLLRLHSKLIDYNSLDSTAVAPFSIFNDEVLFHSTGAFASFLQAWVVNIDSSLLNSYHSEDLRKAMFFSKKNDETYSFKGGYDGYYFGLTRIFLGIAVDEIYLIRAEGNARMGNLEMALNDLNLLISKRWKVNKFKPFISSSQDEIINWILLERRKELVFRGLRWQDLRRLMKDPGREIVPKRVINNKIYELLPNSLRYTFAIPAAVITKTGMEQNP</sequence>
<proteinExistence type="predicted"/>
<keyword evidence="2" id="KW-1185">Reference proteome</keyword>
<accession>A0ACC6L0V4</accession>
<evidence type="ECO:0000313" key="2">
    <source>
        <dbReference type="Proteomes" id="UP001246858"/>
    </source>
</evidence>
<gene>
    <name evidence="1" type="ORF">J2X78_003834</name>
</gene>
<dbReference type="Proteomes" id="UP001246858">
    <property type="component" value="Unassembled WGS sequence"/>
</dbReference>
<dbReference type="EMBL" id="JAVDTF010000003">
    <property type="protein sequence ID" value="MDR6785260.1"/>
    <property type="molecule type" value="Genomic_DNA"/>
</dbReference>
<protein>
    <submittedName>
        <fullName evidence="1">Tetratricopeptide (TPR) repeat protein</fullName>
    </submittedName>
</protein>
<evidence type="ECO:0000313" key="1">
    <source>
        <dbReference type="EMBL" id="MDR6785260.1"/>
    </source>
</evidence>
<organism evidence="1 2">
    <name type="scientific">Pedobacter africanus</name>
    <dbReference type="NCBI Taxonomy" id="151894"/>
    <lineage>
        <taxon>Bacteria</taxon>
        <taxon>Pseudomonadati</taxon>
        <taxon>Bacteroidota</taxon>
        <taxon>Sphingobacteriia</taxon>
        <taxon>Sphingobacteriales</taxon>
        <taxon>Sphingobacteriaceae</taxon>
        <taxon>Pedobacter</taxon>
    </lineage>
</organism>
<reference evidence="1" key="1">
    <citation type="submission" date="2023-07" db="EMBL/GenBank/DDBJ databases">
        <title>Sorghum-associated microbial communities from plants grown in Nebraska, USA.</title>
        <authorList>
            <person name="Schachtman D."/>
        </authorList>
    </citation>
    <scope>NUCLEOTIDE SEQUENCE</scope>
    <source>
        <strain evidence="1">2697</strain>
    </source>
</reference>